<dbReference type="InterPro" id="IPR011010">
    <property type="entry name" value="DNA_brk_join_enz"/>
</dbReference>
<keyword evidence="1" id="KW-0238">DNA-binding</keyword>
<dbReference type="PANTHER" id="PTHR30349:SF41">
    <property type="entry name" value="INTEGRASE_RECOMBINASE PROTEIN MJ0367-RELATED"/>
    <property type="match status" value="1"/>
</dbReference>
<organism evidence="4">
    <name type="scientific">bioreactor metagenome</name>
    <dbReference type="NCBI Taxonomy" id="1076179"/>
    <lineage>
        <taxon>unclassified sequences</taxon>
        <taxon>metagenomes</taxon>
        <taxon>ecological metagenomes</taxon>
    </lineage>
</organism>
<dbReference type="GO" id="GO:0006310">
    <property type="term" value="P:DNA recombination"/>
    <property type="evidence" value="ECO:0007669"/>
    <property type="project" value="UniProtKB-KW"/>
</dbReference>
<proteinExistence type="predicted"/>
<reference evidence="4" key="1">
    <citation type="submission" date="2019-08" db="EMBL/GenBank/DDBJ databases">
        <authorList>
            <person name="Kucharzyk K."/>
            <person name="Murdoch R.W."/>
            <person name="Higgins S."/>
            <person name="Loffler F."/>
        </authorList>
    </citation>
    <scope>NUCLEOTIDE SEQUENCE</scope>
</reference>
<dbReference type="InterPro" id="IPR002104">
    <property type="entry name" value="Integrase_catalytic"/>
</dbReference>
<feature type="domain" description="Tyr recombinase" evidence="3">
    <location>
        <begin position="226"/>
        <end position="432"/>
    </location>
</feature>
<evidence type="ECO:0000313" key="4">
    <source>
        <dbReference type="EMBL" id="MPL58791.1"/>
    </source>
</evidence>
<dbReference type="InterPro" id="IPR010998">
    <property type="entry name" value="Integrase_recombinase_N"/>
</dbReference>
<dbReference type="InterPro" id="IPR013762">
    <property type="entry name" value="Integrase-like_cat_sf"/>
</dbReference>
<dbReference type="PANTHER" id="PTHR30349">
    <property type="entry name" value="PHAGE INTEGRASE-RELATED"/>
    <property type="match status" value="1"/>
</dbReference>
<keyword evidence="2" id="KW-0233">DNA recombination</keyword>
<evidence type="ECO:0000256" key="1">
    <source>
        <dbReference type="ARBA" id="ARBA00023125"/>
    </source>
</evidence>
<comment type="caution">
    <text evidence="4">The sequence shown here is derived from an EMBL/GenBank/DDBJ whole genome shotgun (WGS) entry which is preliminary data.</text>
</comment>
<dbReference type="EMBL" id="VSSQ01000008">
    <property type="protein sequence ID" value="MPL58791.1"/>
    <property type="molecule type" value="Genomic_DNA"/>
</dbReference>
<name>A0A644SYS1_9ZZZZ</name>
<evidence type="ECO:0000259" key="3">
    <source>
        <dbReference type="PROSITE" id="PS51898"/>
    </source>
</evidence>
<gene>
    <name evidence="4" type="ORF">SDC9_04333</name>
</gene>
<evidence type="ECO:0000256" key="2">
    <source>
        <dbReference type="ARBA" id="ARBA00023172"/>
    </source>
</evidence>
<accession>A0A644SYS1</accession>
<dbReference type="GO" id="GO:0015074">
    <property type="term" value="P:DNA integration"/>
    <property type="evidence" value="ECO:0007669"/>
    <property type="project" value="InterPro"/>
</dbReference>
<dbReference type="PROSITE" id="PS51898">
    <property type="entry name" value="TYR_RECOMBINASE"/>
    <property type="match status" value="1"/>
</dbReference>
<dbReference type="SUPFAM" id="SSF56349">
    <property type="entry name" value="DNA breaking-rejoining enzymes"/>
    <property type="match status" value="1"/>
</dbReference>
<dbReference type="Pfam" id="PF00589">
    <property type="entry name" value="Phage_integrase"/>
    <property type="match status" value="1"/>
</dbReference>
<dbReference type="GO" id="GO:0003677">
    <property type="term" value="F:DNA binding"/>
    <property type="evidence" value="ECO:0007669"/>
    <property type="project" value="UniProtKB-KW"/>
</dbReference>
<dbReference type="InterPro" id="IPR050090">
    <property type="entry name" value="Tyrosine_recombinase_XerCD"/>
</dbReference>
<dbReference type="Gene3D" id="1.10.150.130">
    <property type="match status" value="1"/>
</dbReference>
<dbReference type="AlphaFoldDB" id="A0A644SYS1"/>
<protein>
    <recommendedName>
        <fullName evidence="3">Tyr recombinase domain-containing protein</fullName>
    </recommendedName>
</protein>
<sequence>MCRFYVYKRNPQGIYYAEFRDQSTKKRIAFRSTGKVRKNEAITIAADWAMNGIPDRFGNRQSWAYSLSVREIIQSVTSMPITPEDALKIVKALEDRGLHSSISSKRRGPSVEPFCTWLRSFWNFDTSKYIAEKIAHGQRATKRHCQDMTSRVKDIEAIIGSKITLGEIKRSHLSDLGVSLKRKGLAASTVNKTVSVVTTALRWAAVNELISIDPTRGLKGFSGEKRKRGILEHEEALTLFTIEWPDERARIASLLAMTTGMRIGEILAVQHKDIGQGRLHVNHSYSIRDKLKTPKNGEIREAILLPELRDALLQLEKRSPHLESPTRFVFAGRYPEGPLDQNRILFGFRQALVIARGVPWEDEGRRNEILEEYRKRWIDFHSWRHFYSKYIADRVDSRTGQLGTGHKSKTMFEHYADHVTEMDMNRLEEATIDAFTSFLGSKSESEKFVI</sequence>
<dbReference type="Gene3D" id="1.10.443.10">
    <property type="entry name" value="Intergrase catalytic core"/>
    <property type="match status" value="1"/>
</dbReference>